<sequence>MKEKGKDKKKGGKQDAERAEEDRLLALYKAEEKTKGKKVVGTFAAWKKDVSLKFHSL</sequence>
<gene>
    <name evidence="1" type="ORF">MENTE1834_LOCUS7335</name>
</gene>
<proteinExistence type="predicted"/>
<protein>
    <submittedName>
        <fullName evidence="1">Uncharacterized protein</fullName>
    </submittedName>
</protein>
<dbReference type="EMBL" id="CAVMJV010000005">
    <property type="protein sequence ID" value="CAK5030834.1"/>
    <property type="molecule type" value="Genomic_DNA"/>
</dbReference>
<accession>A0ACB0Y4H9</accession>
<reference evidence="1" key="1">
    <citation type="submission" date="2023-11" db="EMBL/GenBank/DDBJ databases">
        <authorList>
            <person name="Poullet M."/>
        </authorList>
    </citation>
    <scope>NUCLEOTIDE SEQUENCE</scope>
    <source>
        <strain evidence="1">E1834</strain>
    </source>
</reference>
<keyword evidence="2" id="KW-1185">Reference proteome</keyword>
<comment type="caution">
    <text evidence="1">The sequence shown here is derived from an EMBL/GenBank/DDBJ whole genome shotgun (WGS) entry which is preliminary data.</text>
</comment>
<dbReference type="Proteomes" id="UP001497535">
    <property type="component" value="Unassembled WGS sequence"/>
</dbReference>
<evidence type="ECO:0000313" key="1">
    <source>
        <dbReference type="EMBL" id="CAK5030834.1"/>
    </source>
</evidence>
<evidence type="ECO:0000313" key="2">
    <source>
        <dbReference type="Proteomes" id="UP001497535"/>
    </source>
</evidence>
<organism evidence="1 2">
    <name type="scientific">Meloidogyne enterolobii</name>
    <name type="common">Root-knot nematode worm</name>
    <name type="synonym">Meloidogyne mayaguensis</name>
    <dbReference type="NCBI Taxonomy" id="390850"/>
    <lineage>
        <taxon>Eukaryota</taxon>
        <taxon>Metazoa</taxon>
        <taxon>Ecdysozoa</taxon>
        <taxon>Nematoda</taxon>
        <taxon>Chromadorea</taxon>
        <taxon>Rhabditida</taxon>
        <taxon>Tylenchina</taxon>
        <taxon>Tylenchomorpha</taxon>
        <taxon>Tylenchoidea</taxon>
        <taxon>Meloidogynidae</taxon>
        <taxon>Meloidogyninae</taxon>
        <taxon>Meloidogyne</taxon>
    </lineage>
</organism>
<name>A0ACB0Y4H9_MELEN</name>